<evidence type="ECO:0000256" key="2">
    <source>
        <dbReference type="ARBA" id="ARBA00022487"/>
    </source>
</evidence>
<feature type="transmembrane region" description="Helical" evidence="6">
    <location>
        <begin position="12"/>
        <end position="33"/>
    </location>
</feature>
<dbReference type="SUPFAM" id="SSF53474">
    <property type="entry name" value="alpha/beta-Hydrolases"/>
    <property type="match status" value="1"/>
</dbReference>
<evidence type="ECO:0000313" key="9">
    <source>
        <dbReference type="Proteomes" id="UP001321473"/>
    </source>
</evidence>
<protein>
    <recommendedName>
        <fullName evidence="7">Carboxylesterase type B domain-containing protein</fullName>
    </recommendedName>
</protein>
<keyword evidence="2" id="KW-0719">Serine esterase</keyword>
<dbReference type="InterPro" id="IPR002018">
    <property type="entry name" value="CarbesteraseB"/>
</dbReference>
<dbReference type="PANTHER" id="PTHR43142">
    <property type="entry name" value="CARBOXYLIC ESTER HYDROLASE"/>
    <property type="match status" value="1"/>
</dbReference>
<feature type="transmembrane region" description="Helical" evidence="6">
    <location>
        <begin position="96"/>
        <end position="117"/>
    </location>
</feature>
<keyword evidence="6" id="KW-0472">Membrane</keyword>
<dbReference type="EMBL" id="JARKHS020025632">
    <property type="protein sequence ID" value="KAK8767233.1"/>
    <property type="molecule type" value="Genomic_DNA"/>
</dbReference>
<dbReference type="Pfam" id="PF00135">
    <property type="entry name" value="COesterase"/>
    <property type="match status" value="1"/>
</dbReference>
<proteinExistence type="inferred from homology"/>
<reference evidence="8 9" key="1">
    <citation type="journal article" date="2023" name="Arcadia Sci">
        <title>De novo assembly of a long-read Amblyomma americanum tick genome.</title>
        <authorList>
            <person name="Chou S."/>
            <person name="Poskanzer K.E."/>
            <person name="Rollins M."/>
            <person name="Thuy-Boun P.S."/>
        </authorList>
    </citation>
    <scope>NUCLEOTIDE SEQUENCE [LARGE SCALE GENOMIC DNA]</scope>
    <source>
        <strain evidence="8">F_SG_1</strain>
        <tissue evidence="8">Salivary glands</tissue>
    </source>
</reference>
<evidence type="ECO:0000256" key="1">
    <source>
        <dbReference type="ARBA" id="ARBA00005964"/>
    </source>
</evidence>
<dbReference type="GO" id="GO:0052689">
    <property type="term" value="F:carboxylic ester hydrolase activity"/>
    <property type="evidence" value="ECO:0007669"/>
    <property type="project" value="UniProtKB-KW"/>
</dbReference>
<comment type="caution">
    <text evidence="8">The sequence shown here is derived from an EMBL/GenBank/DDBJ whole genome shotgun (WGS) entry which is preliminary data.</text>
</comment>
<dbReference type="PANTHER" id="PTHR43142:SF1">
    <property type="entry name" value="CARBOXYLIC ESTER HYDROLASE"/>
    <property type="match status" value="1"/>
</dbReference>
<evidence type="ECO:0000256" key="4">
    <source>
        <dbReference type="ARBA" id="ARBA00023180"/>
    </source>
</evidence>
<evidence type="ECO:0000256" key="3">
    <source>
        <dbReference type="ARBA" id="ARBA00022801"/>
    </source>
</evidence>
<feature type="domain" description="Carboxylesterase type B" evidence="7">
    <location>
        <begin position="222"/>
        <end position="406"/>
    </location>
</feature>
<evidence type="ECO:0000256" key="6">
    <source>
        <dbReference type="SAM" id="Phobius"/>
    </source>
</evidence>
<keyword evidence="3" id="KW-0378">Hydrolase</keyword>
<dbReference type="PROSITE" id="PS00941">
    <property type="entry name" value="CARBOXYLESTERASE_B_2"/>
    <property type="match status" value="1"/>
</dbReference>
<evidence type="ECO:0000259" key="7">
    <source>
        <dbReference type="Pfam" id="PF00135"/>
    </source>
</evidence>
<name>A0AAQ4DXP3_AMBAM</name>
<dbReference type="InterPro" id="IPR029058">
    <property type="entry name" value="AB_hydrolase_fold"/>
</dbReference>
<dbReference type="InterPro" id="IPR019819">
    <property type="entry name" value="Carboxylesterase_B_CS"/>
</dbReference>
<evidence type="ECO:0000256" key="5">
    <source>
        <dbReference type="SAM" id="MobiDB-lite"/>
    </source>
</evidence>
<keyword evidence="9" id="KW-1185">Reference proteome</keyword>
<sequence>MGLSSNEFWAGHFFAALPISLVEGALAAAVLIFHEERYKPSRNVTVYKGDNLEVSLALSNSTTAAPQPPPKDQQQKFIRVYTHVPRVTRYLENADASLVAATFAIFALCHTLLALLIACVFPFGRWAMVIGFAVYFMLPSVDGDKLGLIFGTSLFGYLTGSRNEKLRTAFYPSVALSNAMKIIGIFDDFERKARVLFYTTNPSSSPAFADTFWRNSFHARKESFRAHRHGPHCTQPSAKPPENVSEDCLTLSIWTPFICQSEEALKTVVVVVSSDWFQKGHASDHEGAWEEIASLDVVVVAINFRLGVFGFLRAAPSENVPANVGFRDIIAALTWIRTSIAAFYGDRNAMVALGLGSGGVLLSLDLLSPEFRMIGFFRRLILHGMVAGSLMPRNSVDNMRALASSLNECSGHAEPDSSVGVPQEHERPHFTCRQPTHEATSLRAKPGRERHVRTAITSRYRPVERVSNEAAERREHPLRI</sequence>
<gene>
    <name evidence="8" type="ORF">V5799_005982</name>
</gene>
<evidence type="ECO:0000313" key="8">
    <source>
        <dbReference type="EMBL" id="KAK8767233.1"/>
    </source>
</evidence>
<accession>A0AAQ4DXP3</accession>
<dbReference type="Gene3D" id="3.40.50.1820">
    <property type="entry name" value="alpha/beta hydrolase"/>
    <property type="match status" value="1"/>
</dbReference>
<feature type="region of interest" description="Disordered" evidence="5">
    <location>
        <begin position="434"/>
        <end position="460"/>
    </location>
</feature>
<organism evidence="8 9">
    <name type="scientific">Amblyomma americanum</name>
    <name type="common">Lone star tick</name>
    <dbReference type="NCBI Taxonomy" id="6943"/>
    <lineage>
        <taxon>Eukaryota</taxon>
        <taxon>Metazoa</taxon>
        <taxon>Ecdysozoa</taxon>
        <taxon>Arthropoda</taxon>
        <taxon>Chelicerata</taxon>
        <taxon>Arachnida</taxon>
        <taxon>Acari</taxon>
        <taxon>Parasitiformes</taxon>
        <taxon>Ixodida</taxon>
        <taxon>Ixodoidea</taxon>
        <taxon>Ixodidae</taxon>
        <taxon>Amblyomminae</taxon>
        <taxon>Amblyomma</taxon>
    </lineage>
</organism>
<dbReference type="AlphaFoldDB" id="A0AAQ4DXP3"/>
<keyword evidence="4" id="KW-0325">Glycoprotein</keyword>
<keyword evidence="6" id="KW-0812">Transmembrane</keyword>
<comment type="similarity">
    <text evidence="1">Belongs to the type-B carboxylesterase/lipase family.</text>
</comment>
<dbReference type="Proteomes" id="UP001321473">
    <property type="component" value="Unassembled WGS sequence"/>
</dbReference>
<keyword evidence="6" id="KW-1133">Transmembrane helix</keyword>